<dbReference type="RefSeq" id="WP_012156585.1">
    <property type="nucleotide sequence ID" value="NC_009901.1"/>
</dbReference>
<dbReference type="AlphaFoldDB" id="A8H7Z9"/>
<sequence length="185" mass="20366">MENPVNNMLTKGWKWFVMVGVVVTLAGILAISLPVAVGVTITTIIGGIFLVIGLVQVYHTLSIPKWGAKSWYVISALFYLIGGIFILAEPYVGLLTITVMMIMIMLFNGVTRMFFGFISRKNLDGWPWIVLSGLLSTAIAVYFFSLMKDPEFSLSLLGIFIGVSFIFEGLSFILIGAQMKKAVPK</sequence>
<feature type="transmembrane region" description="Helical" evidence="1">
    <location>
        <begin position="70"/>
        <end position="88"/>
    </location>
</feature>
<organism evidence="2 3">
    <name type="scientific">Shewanella pealeana (strain ATCC 700345 / ANG-SQ1)</name>
    <dbReference type="NCBI Taxonomy" id="398579"/>
    <lineage>
        <taxon>Bacteria</taxon>
        <taxon>Pseudomonadati</taxon>
        <taxon>Pseudomonadota</taxon>
        <taxon>Gammaproteobacteria</taxon>
        <taxon>Alteromonadales</taxon>
        <taxon>Shewanellaceae</taxon>
        <taxon>Shewanella</taxon>
    </lineage>
</organism>
<name>A8H7Z9_SHEPA</name>
<accession>A8H7Z9</accession>
<reference evidence="2 3" key="1">
    <citation type="submission" date="2007-10" db="EMBL/GenBank/DDBJ databases">
        <title>Complete sequence of Shewanella pealeana ATCC 700345.</title>
        <authorList>
            <consortium name="US DOE Joint Genome Institute"/>
            <person name="Copeland A."/>
            <person name="Lucas S."/>
            <person name="Lapidus A."/>
            <person name="Barry K."/>
            <person name="Glavina del Rio T."/>
            <person name="Dalin E."/>
            <person name="Tice H."/>
            <person name="Pitluck S."/>
            <person name="Chertkov O."/>
            <person name="Brettin T."/>
            <person name="Bruce D."/>
            <person name="Detter J.C."/>
            <person name="Han C."/>
            <person name="Schmutz J."/>
            <person name="Larimer F."/>
            <person name="Land M."/>
            <person name="Hauser L."/>
            <person name="Kyrpides N."/>
            <person name="Kim E."/>
            <person name="Zhao J.-S.Z."/>
            <person name="Manno D."/>
            <person name="Hawari J."/>
            <person name="Richardson P."/>
        </authorList>
    </citation>
    <scope>NUCLEOTIDE SEQUENCE [LARGE SCALE GENOMIC DNA]</scope>
    <source>
        <strain evidence="3">ATCC 700345 / ANG-SQ1</strain>
    </source>
</reference>
<dbReference type="eggNOG" id="COG3247">
    <property type="taxonomic scope" value="Bacteria"/>
</dbReference>
<feature type="transmembrane region" description="Helical" evidence="1">
    <location>
        <begin position="12"/>
        <end position="31"/>
    </location>
</feature>
<feature type="transmembrane region" description="Helical" evidence="1">
    <location>
        <begin position="127"/>
        <end position="146"/>
    </location>
</feature>
<keyword evidence="1" id="KW-0812">Transmembrane</keyword>
<dbReference type="PANTHER" id="PTHR34989">
    <property type="entry name" value="PROTEIN HDED"/>
    <property type="match status" value="1"/>
</dbReference>
<dbReference type="InterPro" id="IPR052712">
    <property type="entry name" value="Acid_resist_chaperone_HdeD"/>
</dbReference>
<dbReference type="Pfam" id="PF03729">
    <property type="entry name" value="DUF308"/>
    <property type="match status" value="1"/>
</dbReference>
<evidence type="ECO:0000313" key="3">
    <source>
        <dbReference type="Proteomes" id="UP000002608"/>
    </source>
</evidence>
<dbReference type="Proteomes" id="UP000002608">
    <property type="component" value="Chromosome"/>
</dbReference>
<dbReference type="HOGENOM" id="CLU_091585_2_1_6"/>
<dbReference type="STRING" id="398579.Spea_3372"/>
<feature type="transmembrane region" description="Helical" evidence="1">
    <location>
        <begin position="37"/>
        <end position="58"/>
    </location>
</feature>
<dbReference type="InterPro" id="IPR005325">
    <property type="entry name" value="DUF308_memb"/>
</dbReference>
<keyword evidence="1" id="KW-1133">Transmembrane helix</keyword>
<proteinExistence type="predicted"/>
<dbReference type="KEGG" id="spl:Spea_3372"/>
<keyword evidence="1" id="KW-0472">Membrane</keyword>
<evidence type="ECO:0000256" key="1">
    <source>
        <dbReference type="SAM" id="Phobius"/>
    </source>
</evidence>
<gene>
    <name evidence="2" type="ordered locus">Spea_3372</name>
</gene>
<dbReference type="PANTHER" id="PTHR34989:SF1">
    <property type="entry name" value="PROTEIN HDED"/>
    <property type="match status" value="1"/>
</dbReference>
<dbReference type="GO" id="GO:0005886">
    <property type="term" value="C:plasma membrane"/>
    <property type="evidence" value="ECO:0007669"/>
    <property type="project" value="TreeGrafter"/>
</dbReference>
<feature type="transmembrane region" description="Helical" evidence="1">
    <location>
        <begin position="152"/>
        <end position="175"/>
    </location>
</feature>
<feature type="transmembrane region" description="Helical" evidence="1">
    <location>
        <begin position="94"/>
        <end position="115"/>
    </location>
</feature>
<dbReference type="EMBL" id="CP000851">
    <property type="protein sequence ID" value="ABV88686.1"/>
    <property type="molecule type" value="Genomic_DNA"/>
</dbReference>
<evidence type="ECO:0008006" key="4">
    <source>
        <dbReference type="Google" id="ProtNLM"/>
    </source>
</evidence>
<dbReference type="OrthoDB" id="5906056at2"/>
<evidence type="ECO:0000313" key="2">
    <source>
        <dbReference type="EMBL" id="ABV88686.1"/>
    </source>
</evidence>
<protein>
    <recommendedName>
        <fullName evidence="4">HdeD protein</fullName>
    </recommendedName>
</protein>
<keyword evidence="3" id="KW-1185">Reference proteome</keyword>